<dbReference type="GO" id="GO:0019134">
    <property type="term" value="F:glucosamine-1-phosphate N-acetyltransferase activity"/>
    <property type="evidence" value="ECO:0007669"/>
    <property type="project" value="UniProtKB-EC"/>
</dbReference>
<dbReference type="InterPro" id="IPR050065">
    <property type="entry name" value="GlmU-like"/>
</dbReference>
<dbReference type="InterPro" id="IPR005835">
    <property type="entry name" value="NTP_transferase_dom"/>
</dbReference>
<reference evidence="9 10" key="1">
    <citation type="submission" date="2017-09" db="EMBL/GenBank/DDBJ databases">
        <title>Depth-based differentiation of microbial function through sediment-hosted aquifers and enrichment of novel symbionts in the deep terrestrial subsurface.</title>
        <authorList>
            <person name="Probst A.J."/>
            <person name="Ladd B."/>
            <person name="Jarett J.K."/>
            <person name="Geller-Mcgrath D.E."/>
            <person name="Sieber C.M."/>
            <person name="Emerson J.B."/>
            <person name="Anantharaman K."/>
            <person name="Thomas B.C."/>
            <person name="Malmstrom R."/>
            <person name="Stieglmeier M."/>
            <person name="Klingl A."/>
            <person name="Woyke T."/>
            <person name="Ryan C.M."/>
            <person name="Banfield J.F."/>
        </authorList>
    </citation>
    <scope>NUCLEOTIDE SEQUENCE [LARGE SCALE GENOMIC DNA]</scope>
    <source>
        <strain evidence="9">CG12_big_fil_rev_8_21_14_0_65_43_15</strain>
    </source>
</reference>
<evidence type="ECO:0000256" key="1">
    <source>
        <dbReference type="ARBA" id="ARBA00004496"/>
    </source>
</evidence>
<dbReference type="InterPro" id="IPR001451">
    <property type="entry name" value="Hexapep"/>
</dbReference>
<dbReference type="Proteomes" id="UP000231267">
    <property type="component" value="Unassembled WGS sequence"/>
</dbReference>
<dbReference type="SUPFAM" id="SSF53448">
    <property type="entry name" value="Nucleotide-diphospho-sugar transferases"/>
    <property type="match status" value="1"/>
</dbReference>
<comment type="catalytic activity">
    <reaction evidence="6">
        <text>N-acetyl-alpha-D-glucosamine 1-phosphate + UTP + H(+) = UDP-N-acetyl-alpha-D-glucosamine + diphosphate</text>
        <dbReference type="Rhea" id="RHEA:13509"/>
        <dbReference type="ChEBI" id="CHEBI:15378"/>
        <dbReference type="ChEBI" id="CHEBI:33019"/>
        <dbReference type="ChEBI" id="CHEBI:46398"/>
        <dbReference type="ChEBI" id="CHEBI:57705"/>
        <dbReference type="ChEBI" id="CHEBI:57776"/>
        <dbReference type="EC" id="2.7.7.23"/>
    </reaction>
</comment>
<evidence type="ECO:0000256" key="7">
    <source>
        <dbReference type="ARBA" id="ARBA00049628"/>
    </source>
</evidence>
<evidence type="ECO:0000259" key="8">
    <source>
        <dbReference type="Pfam" id="PF00483"/>
    </source>
</evidence>
<dbReference type="InterPro" id="IPR029044">
    <property type="entry name" value="Nucleotide-diphossugar_trans"/>
</dbReference>
<dbReference type="AlphaFoldDB" id="A0A2J0LSU1"/>
<evidence type="ECO:0000256" key="6">
    <source>
        <dbReference type="ARBA" id="ARBA00048493"/>
    </source>
</evidence>
<dbReference type="PANTHER" id="PTHR43584:SF3">
    <property type="entry name" value="BIFUNCTIONAL PROTEIN GLMU"/>
    <property type="match status" value="1"/>
</dbReference>
<gene>
    <name evidence="9" type="primary">glmU</name>
    <name evidence="9" type="ORF">COW11_00955</name>
</gene>
<dbReference type="EMBL" id="PFGP01000021">
    <property type="protein sequence ID" value="PIW66887.1"/>
    <property type="molecule type" value="Genomic_DNA"/>
</dbReference>
<protein>
    <submittedName>
        <fullName evidence="9">Bifunctional UDP-N-acetylglucosamine diphosphorylase/glucosamine-1-phosphate N-acetyltransferase GlmU</fullName>
        <ecNumber evidence="9">2.3.1.157</ecNumber>
    </submittedName>
</protein>
<comment type="catalytic activity">
    <reaction evidence="5">
        <text>alpha-D-glucosamine 1-phosphate + acetyl-CoA = N-acetyl-alpha-D-glucosamine 1-phosphate + CoA + H(+)</text>
        <dbReference type="Rhea" id="RHEA:13725"/>
        <dbReference type="ChEBI" id="CHEBI:15378"/>
        <dbReference type="ChEBI" id="CHEBI:57287"/>
        <dbReference type="ChEBI" id="CHEBI:57288"/>
        <dbReference type="ChEBI" id="CHEBI:57776"/>
        <dbReference type="ChEBI" id="CHEBI:58516"/>
        <dbReference type="EC" id="2.3.1.157"/>
    </reaction>
</comment>
<accession>A0A2J0LSU1</accession>
<dbReference type="Gene3D" id="2.160.10.10">
    <property type="entry name" value="Hexapeptide repeat proteins"/>
    <property type="match status" value="1"/>
</dbReference>
<dbReference type="GO" id="GO:0003977">
    <property type="term" value="F:UDP-N-acetylglucosamine diphosphorylase activity"/>
    <property type="evidence" value="ECO:0007669"/>
    <property type="project" value="UniProtKB-EC"/>
</dbReference>
<dbReference type="GO" id="GO:0005737">
    <property type="term" value="C:cytoplasm"/>
    <property type="evidence" value="ECO:0007669"/>
    <property type="project" value="UniProtKB-SubCell"/>
</dbReference>
<feature type="domain" description="Nucleotidyl transferase" evidence="8">
    <location>
        <begin position="6"/>
        <end position="221"/>
    </location>
</feature>
<comment type="function">
    <text evidence="7">Catalyzes the last two sequential reactions in the de novo biosynthetic pathway for UDP-N-acetylglucosamine (UDP-GlcNAc). The C-terminal domain catalyzes the transfer of acetyl group from acetyl coenzyme A to glucosamine-1-phosphate (GlcN-1-P) to produce N-acetylglucosamine-1-phosphate (GlcNAc-1-P), which is converted into UDP-GlcNAc by the transfer of uridine 5-monophosphate (from uridine 5-triphosphate), a reaction catalyzed by the N-terminal domain.</text>
</comment>
<evidence type="ECO:0000256" key="5">
    <source>
        <dbReference type="ARBA" id="ARBA00048247"/>
    </source>
</evidence>
<evidence type="ECO:0000256" key="4">
    <source>
        <dbReference type="ARBA" id="ARBA00023315"/>
    </source>
</evidence>
<keyword evidence="4 9" id="KW-0012">Acyltransferase</keyword>
<dbReference type="Gene3D" id="3.90.550.10">
    <property type="entry name" value="Spore Coat Polysaccharide Biosynthesis Protein SpsA, Chain A"/>
    <property type="match status" value="1"/>
</dbReference>
<proteinExistence type="predicted"/>
<dbReference type="PANTHER" id="PTHR43584">
    <property type="entry name" value="NUCLEOTIDYL TRANSFERASE"/>
    <property type="match status" value="1"/>
</dbReference>
<dbReference type="Pfam" id="PF00132">
    <property type="entry name" value="Hexapep"/>
    <property type="match status" value="1"/>
</dbReference>
<dbReference type="CDD" id="cd02540">
    <property type="entry name" value="GT2_GlmU_N_bac"/>
    <property type="match status" value="1"/>
</dbReference>
<comment type="caution">
    <text evidence="9">The sequence shown here is derived from an EMBL/GenBank/DDBJ whole genome shotgun (WGS) entry which is preliminary data.</text>
</comment>
<organism evidence="9 10">
    <name type="scientific">Candidatus Taenaricola geysiri</name>
    <dbReference type="NCBI Taxonomy" id="1974752"/>
    <lineage>
        <taxon>Bacteria</taxon>
        <taxon>Pseudomonadati</taxon>
        <taxon>Candidatus Omnitrophota</taxon>
        <taxon>Candidatus Taenaricola</taxon>
    </lineage>
</organism>
<dbReference type="EC" id="2.3.1.157" evidence="9"/>
<sequence length="336" mass="37297">MRKTIAIVLAAGAGTRMKSAILPKVLHPICWKPMISYILDTIRSTGIKKIVVVTGHKAELVKKFLGDGSNNAIKTVKQKKMLGTADAVNCTRRVLKGFKGDLLVLYGDMPLITPDCITNILRKHQNTQAAATLLTAMSKNPTGFGRIVRDDNGRVIRIVEENDASIYEKVIEEINVGAYCFDAESLFGAIKKVRPNNKKSEYYLTDTISYLSRKGKRIESILTTNMDEAFGVSSRKDLVRAQEIIRKRTLDRFIEKGVTIVDPQTTYIDDRVRISQDTVIHPFTIIEAGVSIGKRCSIGPFCRIEGKTRIADDVKVGNFAHIINSRVKKNSKEAAG</sequence>
<evidence type="ECO:0000256" key="3">
    <source>
        <dbReference type="ARBA" id="ARBA00022695"/>
    </source>
</evidence>
<evidence type="ECO:0000313" key="9">
    <source>
        <dbReference type="EMBL" id="PIW66887.1"/>
    </source>
</evidence>
<evidence type="ECO:0000256" key="2">
    <source>
        <dbReference type="ARBA" id="ARBA00022679"/>
    </source>
</evidence>
<dbReference type="Pfam" id="PF00483">
    <property type="entry name" value="NTP_transferase"/>
    <property type="match status" value="1"/>
</dbReference>
<evidence type="ECO:0000313" key="10">
    <source>
        <dbReference type="Proteomes" id="UP000231267"/>
    </source>
</evidence>
<keyword evidence="3" id="KW-0548">Nucleotidyltransferase</keyword>
<keyword evidence="2 9" id="KW-0808">Transferase</keyword>
<name>A0A2J0LSU1_9BACT</name>
<comment type="subcellular location">
    <subcellularLocation>
        <location evidence="1">Cytoplasm</location>
    </subcellularLocation>
</comment>